<feature type="transmembrane region" description="Helical" evidence="10">
    <location>
        <begin position="194"/>
        <end position="219"/>
    </location>
</feature>
<dbReference type="NCBIfam" id="TIGR00797">
    <property type="entry name" value="matE"/>
    <property type="match status" value="1"/>
</dbReference>
<feature type="transmembrane region" description="Helical" evidence="10">
    <location>
        <begin position="16"/>
        <end position="37"/>
    </location>
</feature>
<proteinExistence type="predicted"/>
<evidence type="ECO:0000256" key="8">
    <source>
        <dbReference type="ARBA" id="ARBA00023136"/>
    </source>
</evidence>
<evidence type="ECO:0000256" key="3">
    <source>
        <dbReference type="ARBA" id="ARBA00022449"/>
    </source>
</evidence>
<keyword evidence="8 10" id="KW-0472">Membrane</keyword>
<feature type="transmembrane region" description="Helical" evidence="10">
    <location>
        <begin position="284"/>
        <end position="307"/>
    </location>
</feature>
<evidence type="ECO:0000256" key="4">
    <source>
        <dbReference type="ARBA" id="ARBA00022475"/>
    </source>
</evidence>
<keyword evidence="12" id="KW-1185">Reference proteome</keyword>
<dbReference type="InterPro" id="IPR048279">
    <property type="entry name" value="MdtK-like"/>
</dbReference>
<keyword evidence="3" id="KW-0050">Antiport</keyword>
<evidence type="ECO:0000313" key="12">
    <source>
        <dbReference type="Proteomes" id="UP001595462"/>
    </source>
</evidence>
<comment type="subcellular location">
    <subcellularLocation>
        <location evidence="1">Cell inner membrane</location>
        <topology evidence="1">Multi-pass membrane protein</topology>
    </subcellularLocation>
</comment>
<keyword evidence="7" id="KW-0406">Ion transport</keyword>
<dbReference type="EMBL" id="JBHRSS010000003">
    <property type="protein sequence ID" value="MFC3103016.1"/>
    <property type="molecule type" value="Genomic_DNA"/>
</dbReference>
<accession>A0ABV7EM92</accession>
<keyword evidence="4" id="KW-1003">Cell membrane</keyword>
<evidence type="ECO:0000256" key="10">
    <source>
        <dbReference type="SAM" id="Phobius"/>
    </source>
</evidence>
<evidence type="ECO:0000256" key="6">
    <source>
        <dbReference type="ARBA" id="ARBA00022989"/>
    </source>
</evidence>
<name>A0ABV7EM92_9GAMM</name>
<dbReference type="InterPro" id="IPR002528">
    <property type="entry name" value="MATE_fam"/>
</dbReference>
<gene>
    <name evidence="11" type="ORF">ACFOSU_03845</name>
</gene>
<reference evidence="12" key="1">
    <citation type="journal article" date="2019" name="Int. J. Syst. Evol. Microbiol.">
        <title>The Global Catalogue of Microorganisms (GCM) 10K type strain sequencing project: providing services to taxonomists for standard genome sequencing and annotation.</title>
        <authorList>
            <consortium name="The Broad Institute Genomics Platform"/>
            <consortium name="The Broad Institute Genome Sequencing Center for Infectious Disease"/>
            <person name="Wu L."/>
            <person name="Ma J."/>
        </authorList>
    </citation>
    <scope>NUCLEOTIDE SEQUENCE [LARGE SCALE GENOMIC DNA]</scope>
    <source>
        <strain evidence="12">KCTC 52640</strain>
    </source>
</reference>
<feature type="transmembrane region" description="Helical" evidence="10">
    <location>
        <begin position="319"/>
        <end position="341"/>
    </location>
</feature>
<evidence type="ECO:0000256" key="9">
    <source>
        <dbReference type="ARBA" id="ARBA00031636"/>
    </source>
</evidence>
<evidence type="ECO:0000313" key="11">
    <source>
        <dbReference type="EMBL" id="MFC3103016.1"/>
    </source>
</evidence>
<feature type="transmembrane region" description="Helical" evidence="10">
    <location>
        <begin position="165"/>
        <end position="188"/>
    </location>
</feature>
<dbReference type="CDD" id="cd13142">
    <property type="entry name" value="MATE_like_12"/>
    <property type="match status" value="1"/>
</dbReference>
<dbReference type="InterPro" id="IPR050222">
    <property type="entry name" value="MATE_MdtK"/>
</dbReference>
<feature type="transmembrane region" description="Helical" evidence="10">
    <location>
        <begin position="136"/>
        <end position="153"/>
    </location>
</feature>
<dbReference type="Proteomes" id="UP001595462">
    <property type="component" value="Unassembled WGS sequence"/>
</dbReference>
<evidence type="ECO:0000256" key="2">
    <source>
        <dbReference type="ARBA" id="ARBA00022448"/>
    </source>
</evidence>
<evidence type="ECO:0000256" key="1">
    <source>
        <dbReference type="ARBA" id="ARBA00004429"/>
    </source>
</evidence>
<feature type="transmembrane region" description="Helical" evidence="10">
    <location>
        <begin position="257"/>
        <end position="278"/>
    </location>
</feature>
<feature type="transmembrane region" description="Helical" evidence="10">
    <location>
        <begin position="57"/>
        <end position="78"/>
    </location>
</feature>
<evidence type="ECO:0000256" key="7">
    <source>
        <dbReference type="ARBA" id="ARBA00023065"/>
    </source>
</evidence>
<comment type="caution">
    <text evidence="11">The sequence shown here is derived from an EMBL/GenBank/DDBJ whole genome shotgun (WGS) entry which is preliminary data.</text>
</comment>
<feature type="transmembrane region" description="Helical" evidence="10">
    <location>
        <begin position="390"/>
        <end position="411"/>
    </location>
</feature>
<dbReference type="RefSeq" id="WP_380686634.1">
    <property type="nucleotide sequence ID" value="NZ_JBHRSS010000003.1"/>
</dbReference>
<protein>
    <recommendedName>
        <fullName evidence="9">Multidrug-efflux transporter</fullName>
    </recommendedName>
</protein>
<dbReference type="PANTHER" id="PTHR43298">
    <property type="entry name" value="MULTIDRUG RESISTANCE PROTEIN NORM-RELATED"/>
    <property type="match status" value="1"/>
</dbReference>
<sequence length="475" mass="49826">MARAIPSLTSGSIPRALLRLAVPIVFANLLQTAYQLIDTFWVGRLGASAVAAVSLSFPVIFFLISLGLGLAVAGTILVSQYQGAGNTAAVNEVSAQALVGVVLISLVLAVVGFIGAPYIVAFLGAADDVLPLASRYLQVSFVGLPFLFAYVIFQSLMRGVGDARTPLLIVTGTVVLNFFLDPLFILGYGPMPALGVSGAALATVITQGLAAVVGLTMLFSGRYGISLRLHNLRPDPALLWRLLKLGLPAAVEQSTRALGLMLMTILVAGFGTVTLAAYGIGTRMLSFVIIPALGLSQATSALIGQNIGAGKIDRAEHTAWLSAAFALVSLSIFGVVGFVFAREIVTAFVPDAPQVIEKGALFVRITAFSYGLIGAQQVITGAFRGSGNTLVAMAIALVSLWMLQFPLAWLLSNNTSLGEVGIWIAYPVQNVITAAIACIWFARGTWKQRDVMGTPTPENAVSAYRPGAITNTTLR</sequence>
<dbReference type="PANTHER" id="PTHR43298:SF2">
    <property type="entry name" value="FMN_FAD EXPORTER YEEO-RELATED"/>
    <property type="match status" value="1"/>
</dbReference>
<dbReference type="PIRSF" id="PIRSF006603">
    <property type="entry name" value="DinF"/>
    <property type="match status" value="1"/>
</dbReference>
<feature type="transmembrane region" description="Helical" evidence="10">
    <location>
        <begin position="98"/>
        <end position="124"/>
    </location>
</feature>
<evidence type="ECO:0000256" key="5">
    <source>
        <dbReference type="ARBA" id="ARBA00022692"/>
    </source>
</evidence>
<keyword evidence="5 10" id="KW-0812">Transmembrane</keyword>
<keyword evidence="2" id="KW-0813">Transport</keyword>
<feature type="transmembrane region" description="Helical" evidence="10">
    <location>
        <begin position="361"/>
        <end position="383"/>
    </location>
</feature>
<organism evidence="11 12">
    <name type="scientific">Salinisphaera aquimarina</name>
    <dbReference type="NCBI Taxonomy" id="2094031"/>
    <lineage>
        <taxon>Bacteria</taxon>
        <taxon>Pseudomonadati</taxon>
        <taxon>Pseudomonadota</taxon>
        <taxon>Gammaproteobacteria</taxon>
        <taxon>Salinisphaerales</taxon>
        <taxon>Salinisphaeraceae</taxon>
        <taxon>Salinisphaera</taxon>
    </lineage>
</organism>
<dbReference type="Pfam" id="PF01554">
    <property type="entry name" value="MatE"/>
    <property type="match status" value="2"/>
</dbReference>
<feature type="transmembrane region" description="Helical" evidence="10">
    <location>
        <begin position="423"/>
        <end position="442"/>
    </location>
</feature>
<keyword evidence="6 10" id="KW-1133">Transmembrane helix</keyword>